<keyword evidence="2 8" id="KW-0645">Protease</keyword>
<evidence type="ECO:0000313" key="10">
    <source>
        <dbReference type="Proteomes" id="UP000199468"/>
    </source>
</evidence>
<keyword evidence="3" id="KW-0227">DNA damage</keyword>
<reference evidence="9 10" key="1">
    <citation type="submission" date="2016-10" db="EMBL/GenBank/DDBJ databases">
        <authorList>
            <person name="Varghese N."/>
            <person name="Submissions S."/>
        </authorList>
    </citation>
    <scope>NUCLEOTIDE SEQUENCE [LARGE SCALE GENOMIC DNA]</scope>
    <source>
        <strain evidence="9 10">DSM 26672</strain>
    </source>
</reference>
<keyword evidence="7" id="KW-0456">Lyase</keyword>
<dbReference type="Gene3D" id="3.90.1680.10">
    <property type="entry name" value="SOS response associated peptidase-like"/>
    <property type="match status" value="1"/>
</dbReference>
<name>A0ABY0P8R9_9HYPH</name>
<keyword evidence="4 8" id="KW-0378">Hydrolase</keyword>
<evidence type="ECO:0000256" key="5">
    <source>
        <dbReference type="ARBA" id="ARBA00023124"/>
    </source>
</evidence>
<comment type="caution">
    <text evidence="9">The sequence shown here is derived from an EMBL/GenBank/DDBJ whole genome shotgun (WGS) entry which is preliminary data.</text>
</comment>
<evidence type="ECO:0000256" key="1">
    <source>
        <dbReference type="ARBA" id="ARBA00008136"/>
    </source>
</evidence>
<gene>
    <name evidence="9" type="ORF">SAMN05421844_11134</name>
</gene>
<dbReference type="SUPFAM" id="SSF143081">
    <property type="entry name" value="BB1717-like"/>
    <property type="match status" value="1"/>
</dbReference>
<evidence type="ECO:0000256" key="4">
    <source>
        <dbReference type="ARBA" id="ARBA00022801"/>
    </source>
</evidence>
<organism evidence="9 10">
    <name type="scientific">Bosea robiniae</name>
    <dbReference type="NCBI Taxonomy" id="1036780"/>
    <lineage>
        <taxon>Bacteria</taxon>
        <taxon>Pseudomonadati</taxon>
        <taxon>Pseudomonadota</taxon>
        <taxon>Alphaproteobacteria</taxon>
        <taxon>Hyphomicrobiales</taxon>
        <taxon>Boseaceae</taxon>
        <taxon>Bosea</taxon>
    </lineage>
</organism>
<evidence type="ECO:0000313" key="9">
    <source>
        <dbReference type="EMBL" id="SDH67113.1"/>
    </source>
</evidence>
<dbReference type="EC" id="3.4.-.-" evidence="8"/>
<protein>
    <recommendedName>
        <fullName evidence="8">Abasic site processing protein</fullName>
        <ecNumber evidence="8">3.4.-.-</ecNumber>
    </recommendedName>
</protein>
<keyword evidence="5" id="KW-0190">Covalent protein-DNA linkage</keyword>
<sequence>MCGRFSQAYTWGEIYAFSQPLTEPESPARNLQARYNIAATTTIDILVKTNVGRELWKARWGLIPPWHKGTAKQIKPHINSRVEGIDTNSLFKRAYVKNRCIIPASGFYEWTGEEKNKTPHFISPRDGAILAFAGIWERWRDENGEEIISASIITRDANDWMLKIHTRMPAMLHPDDFEAWLDGSAGKDVLVRSSPELQEWVVDRRMNKSGAGDDDPATAAPIELEAAAPSASLPVQGTLF</sequence>
<dbReference type="EMBL" id="FNBZ01000011">
    <property type="protein sequence ID" value="SDH67113.1"/>
    <property type="molecule type" value="Genomic_DNA"/>
</dbReference>
<dbReference type="PANTHER" id="PTHR13604:SF0">
    <property type="entry name" value="ABASIC SITE PROCESSING PROTEIN HMCES"/>
    <property type="match status" value="1"/>
</dbReference>
<dbReference type="PANTHER" id="PTHR13604">
    <property type="entry name" value="DC12-RELATED"/>
    <property type="match status" value="1"/>
</dbReference>
<keyword evidence="6" id="KW-0238">DNA-binding</keyword>
<keyword evidence="10" id="KW-1185">Reference proteome</keyword>
<accession>A0ABY0P8R9</accession>
<comment type="similarity">
    <text evidence="1 8">Belongs to the SOS response-associated peptidase family.</text>
</comment>
<evidence type="ECO:0000256" key="7">
    <source>
        <dbReference type="ARBA" id="ARBA00023239"/>
    </source>
</evidence>
<evidence type="ECO:0000256" key="6">
    <source>
        <dbReference type="ARBA" id="ARBA00023125"/>
    </source>
</evidence>
<dbReference type="InterPro" id="IPR036590">
    <property type="entry name" value="SRAP-like"/>
</dbReference>
<proteinExistence type="inferred from homology"/>
<evidence type="ECO:0000256" key="3">
    <source>
        <dbReference type="ARBA" id="ARBA00022763"/>
    </source>
</evidence>
<dbReference type="Proteomes" id="UP000199468">
    <property type="component" value="Unassembled WGS sequence"/>
</dbReference>
<dbReference type="Pfam" id="PF02586">
    <property type="entry name" value="SRAP"/>
    <property type="match status" value="1"/>
</dbReference>
<dbReference type="InterPro" id="IPR003738">
    <property type="entry name" value="SRAP"/>
</dbReference>
<evidence type="ECO:0000256" key="2">
    <source>
        <dbReference type="ARBA" id="ARBA00022670"/>
    </source>
</evidence>
<evidence type="ECO:0000256" key="8">
    <source>
        <dbReference type="RuleBase" id="RU364100"/>
    </source>
</evidence>
<dbReference type="RefSeq" id="WP_091862374.1">
    <property type="nucleotide sequence ID" value="NZ_FNBZ01000011.1"/>
</dbReference>